<keyword evidence="3" id="KW-1185">Reference proteome</keyword>
<dbReference type="AlphaFoldDB" id="G2JAZ7"/>
<dbReference type="RefSeq" id="WP_006683044.1">
    <property type="nucleotide sequence ID" value="NZ_CAFB01000051.1"/>
</dbReference>
<name>G2JAZ7_9BURK</name>
<evidence type="ECO:0000313" key="2">
    <source>
        <dbReference type="EMBL" id="CCD29949.1"/>
    </source>
</evidence>
<gene>
    <name evidence="2" type="ORF">CAGGBEG34_330046</name>
</gene>
<feature type="region of interest" description="Disordered" evidence="1">
    <location>
        <begin position="40"/>
        <end position="61"/>
    </location>
</feature>
<reference evidence="2 3" key="1">
    <citation type="submission" date="2011-08" db="EMBL/GenBank/DDBJ databases">
        <title>The genome of the obligate endobacterium of an arbuscular mycorrhizal fungus reveals an interphylum network of nutritional interactions.</title>
        <authorList>
            <person name="Ghignone S."/>
            <person name="Salvioli A."/>
            <person name="Anca I."/>
            <person name="Lumini E."/>
            <person name="Ortu G."/>
            <person name="Petiti L."/>
            <person name="Cruveiller S."/>
            <person name="Bianciotto V."/>
            <person name="Piffanelli P."/>
            <person name="Lanfranco L."/>
            <person name="Bonfante P."/>
        </authorList>
    </citation>
    <scope>NUCLEOTIDE SEQUENCE [LARGE SCALE GENOMIC DNA]</scope>
    <source>
        <strain evidence="2 3">BEG34</strain>
    </source>
</reference>
<accession>G2JAZ7</accession>
<comment type="caution">
    <text evidence="2">The sequence shown here is derived from an EMBL/GenBank/DDBJ whole genome shotgun (WGS) entry which is preliminary data.</text>
</comment>
<proteinExistence type="predicted"/>
<dbReference type="STRING" id="1070319.CAGGBEG34_330046"/>
<evidence type="ECO:0000256" key="1">
    <source>
        <dbReference type="SAM" id="MobiDB-lite"/>
    </source>
</evidence>
<sequence length="61" mass="7288">MPRYRLTPDPDVMIRLAPDWAVIPRGHRWWDDYEAWLREGHTPEPAEPNPPYRPVPPDKTE</sequence>
<dbReference type="Proteomes" id="UP000054051">
    <property type="component" value="Unassembled WGS sequence"/>
</dbReference>
<protein>
    <submittedName>
        <fullName evidence="2">Putative phage tail fiber assembly-like protein</fullName>
    </submittedName>
</protein>
<dbReference type="OrthoDB" id="6465464at2"/>
<organism evidence="2 3">
    <name type="scientific">Candidatus Glomeribacter gigasporarum BEG34</name>
    <dbReference type="NCBI Taxonomy" id="1070319"/>
    <lineage>
        <taxon>Bacteria</taxon>
        <taxon>Pseudomonadati</taxon>
        <taxon>Pseudomonadota</taxon>
        <taxon>Betaproteobacteria</taxon>
        <taxon>Burkholderiales</taxon>
        <taxon>Burkholderiaceae</taxon>
        <taxon>Candidatus Glomeribacter</taxon>
    </lineage>
</organism>
<dbReference type="EMBL" id="CAFB01000051">
    <property type="protein sequence ID" value="CCD29949.1"/>
    <property type="molecule type" value="Genomic_DNA"/>
</dbReference>
<feature type="compositionally biased region" description="Pro residues" evidence="1">
    <location>
        <begin position="45"/>
        <end position="55"/>
    </location>
</feature>
<evidence type="ECO:0000313" key="3">
    <source>
        <dbReference type="Proteomes" id="UP000054051"/>
    </source>
</evidence>